<evidence type="ECO:0000313" key="2">
    <source>
        <dbReference type="Proteomes" id="UP000326678"/>
    </source>
</evidence>
<keyword evidence="2" id="KW-1185">Reference proteome</keyword>
<dbReference type="EMBL" id="CP045226">
    <property type="protein sequence ID" value="QFS46061.1"/>
    <property type="molecule type" value="Genomic_DNA"/>
</dbReference>
<protein>
    <submittedName>
        <fullName evidence="1">Uncharacterized protein</fullName>
    </submittedName>
</protein>
<dbReference type="Proteomes" id="UP000326678">
    <property type="component" value="Chromosome Gxm1"/>
</dbReference>
<organism evidence="1 2">
    <name type="scientific">Nostoc sphaeroides CCNUC1</name>
    <dbReference type="NCBI Taxonomy" id="2653204"/>
    <lineage>
        <taxon>Bacteria</taxon>
        <taxon>Bacillati</taxon>
        <taxon>Cyanobacteriota</taxon>
        <taxon>Cyanophyceae</taxon>
        <taxon>Nostocales</taxon>
        <taxon>Nostocaceae</taxon>
        <taxon>Nostoc</taxon>
    </lineage>
</organism>
<name>A0A5P8W0C2_9NOSO</name>
<gene>
    <name evidence="1" type="ORF">GXM_03541</name>
</gene>
<proteinExistence type="predicted"/>
<accession>A0A5P8W0C2</accession>
<dbReference type="AlphaFoldDB" id="A0A5P8W0C2"/>
<sequence>MQLNRMGAIALFINARICGKGMSGFTINCFLTREALALLSQASGR</sequence>
<reference evidence="1 2" key="1">
    <citation type="submission" date="2019-10" db="EMBL/GenBank/DDBJ databases">
        <title>Genomic and transcriptomic insights into the perfect genentic adaptation of a filamentous nitrogen-fixing cyanobacterium to rice fields.</title>
        <authorList>
            <person name="Chen Z."/>
        </authorList>
    </citation>
    <scope>NUCLEOTIDE SEQUENCE [LARGE SCALE GENOMIC DNA]</scope>
    <source>
        <strain evidence="1">CCNUC1</strain>
    </source>
</reference>
<dbReference type="KEGG" id="nsh:GXM_03541"/>
<evidence type="ECO:0000313" key="1">
    <source>
        <dbReference type="EMBL" id="QFS46061.1"/>
    </source>
</evidence>